<evidence type="ECO:0000256" key="9">
    <source>
        <dbReference type="SAM" id="MobiDB-lite"/>
    </source>
</evidence>
<dbReference type="Proteomes" id="UP000722485">
    <property type="component" value="Unassembled WGS sequence"/>
</dbReference>
<dbReference type="AlphaFoldDB" id="A0A9P5LIN6"/>
<dbReference type="Pfam" id="PF03169">
    <property type="entry name" value="OPT"/>
    <property type="match status" value="1"/>
</dbReference>
<feature type="transmembrane region" description="Helical" evidence="10">
    <location>
        <begin position="429"/>
        <end position="449"/>
    </location>
</feature>
<dbReference type="GO" id="GO:0035673">
    <property type="term" value="F:oligopeptide transmembrane transporter activity"/>
    <property type="evidence" value="ECO:0007669"/>
    <property type="project" value="InterPro"/>
</dbReference>
<keyword evidence="4 10" id="KW-0812">Transmembrane</keyword>
<evidence type="ECO:0008006" key="13">
    <source>
        <dbReference type="Google" id="ProtNLM"/>
    </source>
</evidence>
<evidence type="ECO:0000256" key="7">
    <source>
        <dbReference type="ARBA" id="ARBA00022989"/>
    </source>
</evidence>
<feature type="transmembrane region" description="Helical" evidence="10">
    <location>
        <begin position="146"/>
        <end position="168"/>
    </location>
</feature>
<evidence type="ECO:0000256" key="3">
    <source>
        <dbReference type="ARBA" id="ARBA00022448"/>
    </source>
</evidence>
<gene>
    <name evidence="11" type="ORF">G7Z17_g2916</name>
</gene>
<feature type="transmembrane region" description="Helical" evidence="10">
    <location>
        <begin position="216"/>
        <end position="236"/>
    </location>
</feature>
<feature type="transmembrane region" description="Helical" evidence="10">
    <location>
        <begin position="656"/>
        <end position="679"/>
    </location>
</feature>
<dbReference type="OrthoDB" id="9986677at2759"/>
<keyword evidence="12" id="KW-1185">Reference proteome</keyword>
<dbReference type="PANTHER" id="PTHR22601">
    <property type="entry name" value="ISP4 LIKE PROTEIN"/>
    <property type="match status" value="1"/>
</dbReference>
<evidence type="ECO:0000256" key="4">
    <source>
        <dbReference type="ARBA" id="ARBA00022692"/>
    </source>
</evidence>
<feature type="region of interest" description="Disordered" evidence="9">
    <location>
        <begin position="36"/>
        <end position="60"/>
    </location>
</feature>
<evidence type="ECO:0000256" key="6">
    <source>
        <dbReference type="ARBA" id="ARBA00022927"/>
    </source>
</evidence>
<dbReference type="InterPro" id="IPR004648">
    <property type="entry name" value="Oligpept_transpt"/>
</dbReference>
<feature type="transmembrane region" description="Helical" evidence="10">
    <location>
        <begin position="735"/>
        <end position="760"/>
    </location>
</feature>
<dbReference type="GO" id="GO:0016020">
    <property type="term" value="C:membrane"/>
    <property type="evidence" value="ECO:0007669"/>
    <property type="project" value="UniProtKB-SubCell"/>
</dbReference>
<evidence type="ECO:0000256" key="8">
    <source>
        <dbReference type="ARBA" id="ARBA00023136"/>
    </source>
</evidence>
<evidence type="ECO:0000313" key="11">
    <source>
        <dbReference type="EMBL" id="KAF7554448.1"/>
    </source>
</evidence>
<dbReference type="EMBL" id="JAANBB010000032">
    <property type="protein sequence ID" value="KAF7554448.1"/>
    <property type="molecule type" value="Genomic_DNA"/>
</dbReference>
<comment type="similarity">
    <text evidence="2">Belongs to the oligopeptide OPT transporter family.</text>
</comment>
<feature type="transmembrane region" description="Helical" evidence="10">
    <location>
        <begin position="503"/>
        <end position="521"/>
    </location>
</feature>
<evidence type="ECO:0000256" key="1">
    <source>
        <dbReference type="ARBA" id="ARBA00004141"/>
    </source>
</evidence>
<comment type="caution">
    <text evidence="11">The sequence shown here is derived from an EMBL/GenBank/DDBJ whole genome shotgun (WGS) entry which is preliminary data.</text>
</comment>
<reference evidence="11" key="1">
    <citation type="submission" date="2020-03" db="EMBL/GenBank/DDBJ databases">
        <title>Draft Genome Sequence of Cylindrodendrum hubeiense.</title>
        <authorList>
            <person name="Buettner E."/>
            <person name="Kellner H."/>
        </authorList>
    </citation>
    <scope>NUCLEOTIDE SEQUENCE</scope>
    <source>
        <strain evidence="11">IHI 201604</strain>
    </source>
</reference>
<proteinExistence type="inferred from homology"/>
<feature type="transmembrane region" description="Helical" evidence="10">
    <location>
        <begin position="121"/>
        <end position="140"/>
    </location>
</feature>
<feature type="compositionally biased region" description="Polar residues" evidence="9">
    <location>
        <begin position="49"/>
        <end position="60"/>
    </location>
</feature>
<feature type="transmembrane region" description="Helical" evidence="10">
    <location>
        <begin position="479"/>
        <end position="497"/>
    </location>
</feature>
<name>A0A9P5LIN6_9HYPO</name>
<organism evidence="11 12">
    <name type="scientific">Cylindrodendrum hubeiense</name>
    <dbReference type="NCBI Taxonomy" id="595255"/>
    <lineage>
        <taxon>Eukaryota</taxon>
        <taxon>Fungi</taxon>
        <taxon>Dikarya</taxon>
        <taxon>Ascomycota</taxon>
        <taxon>Pezizomycotina</taxon>
        <taxon>Sordariomycetes</taxon>
        <taxon>Hypocreomycetidae</taxon>
        <taxon>Hypocreales</taxon>
        <taxon>Nectriaceae</taxon>
        <taxon>Cylindrodendrum</taxon>
    </lineage>
</organism>
<dbReference type="NCBIfam" id="TIGR00728">
    <property type="entry name" value="OPT_sfam"/>
    <property type="match status" value="1"/>
</dbReference>
<evidence type="ECO:0000313" key="12">
    <source>
        <dbReference type="Proteomes" id="UP000722485"/>
    </source>
</evidence>
<feature type="transmembrane region" description="Helical" evidence="10">
    <location>
        <begin position="282"/>
        <end position="307"/>
    </location>
</feature>
<feature type="transmembrane region" description="Helical" evidence="10">
    <location>
        <begin position="354"/>
        <end position="376"/>
    </location>
</feature>
<feature type="transmembrane region" description="Helical" evidence="10">
    <location>
        <begin position="319"/>
        <end position="342"/>
    </location>
</feature>
<keyword evidence="8 10" id="KW-0472">Membrane</keyword>
<keyword evidence="3" id="KW-0813">Transport</keyword>
<evidence type="ECO:0000256" key="10">
    <source>
        <dbReference type="SAM" id="Phobius"/>
    </source>
</evidence>
<evidence type="ECO:0000256" key="5">
    <source>
        <dbReference type="ARBA" id="ARBA00022856"/>
    </source>
</evidence>
<keyword evidence="7 10" id="KW-1133">Transmembrane helix</keyword>
<feature type="transmembrane region" description="Helical" evidence="10">
    <location>
        <begin position="242"/>
        <end position="261"/>
    </location>
</feature>
<protein>
    <recommendedName>
        <fullName evidence="13">OPT family small oligopeptide transporter</fullName>
    </recommendedName>
</protein>
<keyword evidence="5" id="KW-0571">Peptide transport</keyword>
<accession>A0A9P5LIN6</accession>
<dbReference type="InterPro" id="IPR004813">
    <property type="entry name" value="OPT"/>
</dbReference>
<comment type="subcellular location">
    <subcellularLocation>
        <location evidence="1">Membrane</location>
        <topology evidence="1">Multi-pass membrane protein</topology>
    </subcellularLocation>
</comment>
<dbReference type="GO" id="GO:0015031">
    <property type="term" value="P:protein transport"/>
    <property type="evidence" value="ECO:0007669"/>
    <property type="project" value="UniProtKB-KW"/>
</dbReference>
<keyword evidence="6" id="KW-0653">Protein transport</keyword>
<sequence length="803" mass="89204">MTSPYLQVLLSLAEHHLLGTNFGDFTMEKQIIPNPSTDDAVVKSDSTTKDISSGEKSVSVASHDVETGNNHFVDLEIDFDRVLAKGEDEGDYDADTSPFPAVRAVVPETDDAGMPVNTLRAWILGIVFVFLGAGVNQFFALRYPGVRIVSLVAELIAFPLGVILAKILPISRFNPDRHFNIKEHALVTIMANVSFGFGSADATNIIQAAKLYGFKLAPGFSVMAVLCCQLSGYAVAGLASRWLVTPASMIWPGVLSNIALLSSLHSRANATADGWKMTRIKFFMVVGAGAFVWYWFPGLIFTGLSYFSWICWIAPKNLAVNQVFGMVTGLGLFPLTFDWSMVAYNSNPLLSPHWAAVNVFAGFAIFFWVMVPAIYYTNTWFTSYLPLCTADVYDRYGELYNVSNVLTGERFDQDKYSDYSPPYLPATFAFVYGLSFASITSVLSHVYFFHWDELKHALHGTLKLDIHARLMSTYQKVPWWWWATILTGVLAMSFGMAEGYDTGLPWYGVILAFVIPALYMVPCGMIQGVTNVDANQLNVLSEFIGGYMFQGRPIANILFKILSTDVVGQGLYFSSDMKLGHYLKIPPQTLFFAQGLATILGALTQVGVTQWMLGNVDDICSEDQPNGFSCPNGRTVFSSSVIWGLVGPARLYSVGAIYSGLLHFFWIGLILPPMTYFIWKKTGNKFIEKINWPLIFVGTYNVPPATGINYSSWYIVNLVFNKILYRKFYAWWTKYNYVLAAALDTGLAISGIVIFFAVTYGPNVQFPDWWGNTVWQNTADGLGLPWMQMPDVGYFGPANGTWS</sequence>
<evidence type="ECO:0000256" key="2">
    <source>
        <dbReference type="ARBA" id="ARBA00008807"/>
    </source>
</evidence>
<dbReference type="NCBIfam" id="TIGR00727">
    <property type="entry name" value="ISP4_OPT"/>
    <property type="match status" value="1"/>
</dbReference>